<dbReference type="EMBL" id="FMHT01000003">
    <property type="protein sequence ID" value="SCL35051.1"/>
    <property type="molecule type" value="Genomic_DNA"/>
</dbReference>
<feature type="domain" description="Mannosylglycerate hydrolase MGH1-like glycoside hydrolase" evidence="3">
    <location>
        <begin position="492"/>
        <end position="726"/>
    </location>
</feature>
<dbReference type="Gene3D" id="1.50.10.10">
    <property type="match status" value="1"/>
</dbReference>
<evidence type="ECO:0000259" key="2">
    <source>
        <dbReference type="Pfam" id="PF14742"/>
    </source>
</evidence>
<dbReference type="STRING" id="145857.GA0070616_5125"/>
<dbReference type="AlphaFoldDB" id="A0A1C6T006"/>
<protein>
    <submittedName>
        <fullName evidence="4">Glycogen debranching enzyme (Alpha-1,6-glucosidase)</fullName>
    </submittedName>
</protein>
<sequence length="821" mass="91212">MDGGVAVDGRLDAFFAGLAQAAPGRLPTQPAGTIRFDLVGAGGEPVVFWVTLADGQVQVGPTGRDPDCVVEMERTAFERLCLGADHLVAMLIRGIVSIEGDLSLLLVFRRLLPPAADSSGPAPLEEVSRHTARAPIALHDATSAFFGNMFLISSRNGDVEAAPTTPLGLFYFDTRFLSTWHLTVDGERLAVLSIDEVHSYEVKFGLVPGQPTHYVSTTTSILRHRWLGESFEEHVTLFNYAPEPVRYTIRLEVGSDFAEVAEIRDGFCRHRDVTTTIDHDSLRLHYRRRTLHRETVITSSEPATIDARGLTFTVTVAPHGTWSTRLRVLTLVRDLRRRDLRERLTSSAHRSRREIGREIEETVAVAPRLTTDHQPLSEAYRRGVDDLAALYYQGLNFRDRLPTTGLPWSMTLLGRESIVSSLQVLPFLPHRAVTTLRILALSQGARMDPFRGEQPGRILQESRYGESAAFNDSPGAADFSAADTTALFVILLDEYERWTGDAALVRAYELEARAAVAWLDTHADPTGTGYVWSTRRQTPTGPVNESWRSSPASVCFRDGRLPTFPQAICEIQGYAYDARLRAARLARRFWGDPAYADHLEREAAALRQRFHRDFWIPERSCYALALQADGKQADGSSSTLGHLLWSGIVPPERAAAVVRHLFGPALWSGWGVRTLAHGDWQYNPLGHHTGAVWPWDNSIIAWGLRRYGFRREAAQLSVALLDAARHFQGRLPAFFAGYDRTTTEVPVPHSFTDSPYAPSAGVPLLLLRVLLGLEPYADHLAVDAGVPEEIGTIELRDVRGRWGYADALGRGRPFRDRPVMA</sequence>
<dbReference type="SUPFAM" id="SSF55718">
    <property type="entry name" value="SCP-like"/>
    <property type="match status" value="1"/>
</dbReference>
<evidence type="ECO:0000313" key="5">
    <source>
        <dbReference type="Proteomes" id="UP000199699"/>
    </source>
</evidence>
<dbReference type="Pfam" id="PF14742">
    <property type="entry name" value="GDE_N_bis"/>
    <property type="match status" value="1"/>
</dbReference>
<keyword evidence="5" id="KW-1185">Reference proteome</keyword>
<evidence type="ECO:0000259" key="3">
    <source>
        <dbReference type="Pfam" id="PF22422"/>
    </source>
</evidence>
<dbReference type="InterPro" id="IPR003033">
    <property type="entry name" value="SCP2_sterol-bd_dom"/>
</dbReference>
<dbReference type="Pfam" id="PF02036">
    <property type="entry name" value="SCP2"/>
    <property type="match status" value="1"/>
</dbReference>
<evidence type="ECO:0000313" key="4">
    <source>
        <dbReference type="EMBL" id="SCL35051.1"/>
    </source>
</evidence>
<dbReference type="InterPro" id="IPR032856">
    <property type="entry name" value="GDE_N_bis"/>
</dbReference>
<dbReference type="InterPro" id="IPR036527">
    <property type="entry name" value="SCP2_sterol-bd_dom_sf"/>
</dbReference>
<evidence type="ECO:0000259" key="1">
    <source>
        <dbReference type="Pfam" id="PF02036"/>
    </source>
</evidence>
<dbReference type="InterPro" id="IPR054491">
    <property type="entry name" value="MGH1-like_GH"/>
</dbReference>
<dbReference type="InterPro" id="IPR008928">
    <property type="entry name" value="6-hairpin_glycosidase_sf"/>
</dbReference>
<name>A0A1C6T006_9ACTN</name>
<gene>
    <name evidence="4" type="ORF">GA0070616_5125</name>
</gene>
<feature type="domain" description="Putative glycogen debranching enzyme N-terminal" evidence="2">
    <location>
        <begin position="147"/>
        <end position="327"/>
    </location>
</feature>
<dbReference type="GO" id="GO:0005975">
    <property type="term" value="P:carbohydrate metabolic process"/>
    <property type="evidence" value="ECO:0007669"/>
    <property type="project" value="InterPro"/>
</dbReference>
<organism evidence="4 5">
    <name type="scientific">Micromonospora nigra</name>
    <dbReference type="NCBI Taxonomy" id="145857"/>
    <lineage>
        <taxon>Bacteria</taxon>
        <taxon>Bacillati</taxon>
        <taxon>Actinomycetota</taxon>
        <taxon>Actinomycetes</taxon>
        <taxon>Micromonosporales</taxon>
        <taxon>Micromonosporaceae</taxon>
        <taxon>Micromonospora</taxon>
    </lineage>
</organism>
<dbReference type="SUPFAM" id="SSF48208">
    <property type="entry name" value="Six-hairpin glycosidases"/>
    <property type="match status" value="1"/>
</dbReference>
<dbReference type="Gene3D" id="3.30.1050.10">
    <property type="entry name" value="SCP2 sterol-binding domain"/>
    <property type="match status" value="1"/>
</dbReference>
<dbReference type="Pfam" id="PF22422">
    <property type="entry name" value="MGH1-like_GH"/>
    <property type="match status" value="1"/>
</dbReference>
<dbReference type="InterPro" id="IPR012341">
    <property type="entry name" value="6hp_glycosidase-like_sf"/>
</dbReference>
<feature type="domain" description="SCP2" evidence="1">
    <location>
        <begin position="31"/>
        <end position="112"/>
    </location>
</feature>
<reference evidence="4 5" key="1">
    <citation type="submission" date="2016-06" db="EMBL/GenBank/DDBJ databases">
        <authorList>
            <person name="Kjaerup R.B."/>
            <person name="Dalgaard T.S."/>
            <person name="Juul-Madsen H.R."/>
        </authorList>
    </citation>
    <scope>NUCLEOTIDE SEQUENCE [LARGE SCALE GENOMIC DNA]</scope>
    <source>
        <strain evidence="4 5">DSM 43818</strain>
    </source>
</reference>
<dbReference type="Proteomes" id="UP000199699">
    <property type="component" value="Unassembled WGS sequence"/>
</dbReference>
<proteinExistence type="predicted"/>
<accession>A0A1C6T006</accession>